<feature type="region of interest" description="Disordered" evidence="1">
    <location>
        <begin position="298"/>
        <end position="328"/>
    </location>
</feature>
<evidence type="ECO:0000256" key="2">
    <source>
        <dbReference type="SAM" id="Phobius"/>
    </source>
</evidence>
<dbReference type="PANTHER" id="PTHR36424">
    <property type="entry name" value="PHEROMONE-REGULATED MEMBRANE PROTEIN 6"/>
    <property type="match status" value="1"/>
</dbReference>
<gene>
    <name evidence="3" type="ORF">NLI96_g2638</name>
</gene>
<feature type="transmembrane region" description="Helical" evidence="2">
    <location>
        <begin position="89"/>
        <end position="107"/>
    </location>
</feature>
<evidence type="ECO:0008006" key="5">
    <source>
        <dbReference type="Google" id="ProtNLM"/>
    </source>
</evidence>
<keyword evidence="2" id="KW-1133">Transmembrane helix</keyword>
<sequence length="480" mass="54432">MCSRATWNREVVPDHKFDFVDTREFTDNSAGMRFKYGWLYIIILKDFLVYIFNFYTAVTMLSTDSWSNAIVKSCPDFHTNGCVYLPFRIGKWLFFGFTIFSLLLLTYEARRAKKIIASRDISYALTNTIANRYYSLRSYDHFCFFKNISASKKRMDNFAFFVFFTFQGWKRLLLADAPRQSVNALTLCAFYLSKEGKGKWYHISKYFAGNNPTTSALIISTAFTFLVFAGSVLLLITASICYLPLLCHLQGNLKRISEIIKRRNKQRLAKAAALAKKEAAGDFSHYMNKKGELIAQPLPQPTLPNISLDDDDDHSSQRAADVSQNSRYYYDQTDYPPSEYPPMPAFSHPHTSYDSYGQYNPSAHTLAEDDDHGITTHLATWGAPHAGFQDRNTNAAYEWDAYGGYQTASTSSRYPTPQRYEVVYDGSPAYTGQQHGHGTHAGNGSGNYYWSGQGRANGGGYTNEYRSGRRGANDGYGYVC</sequence>
<dbReference type="Proteomes" id="UP001212997">
    <property type="component" value="Unassembled WGS sequence"/>
</dbReference>
<proteinExistence type="predicted"/>
<name>A0AAD5YGE7_9APHY</name>
<dbReference type="GO" id="GO:0015079">
    <property type="term" value="F:potassium ion transmembrane transporter activity"/>
    <property type="evidence" value="ECO:0007669"/>
    <property type="project" value="InterPro"/>
</dbReference>
<evidence type="ECO:0000313" key="4">
    <source>
        <dbReference type="Proteomes" id="UP001212997"/>
    </source>
</evidence>
<accession>A0AAD5YGE7</accession>
<keyword evidence="2" id="KW-0812">Transmembrane</keyword>
<dbReference type="Pfam" id="PF16944">
    <property type="entry name" value="KCH"/>
    <property type="match status" value="1"/>
</dbReference>
<dbReference type="InterPro" id="IPR031606">
    <property type="entry name" value="Kch1/2"/>
</dbReference>
<dbReference type="EMBL" id="JANAWD010000060">
    <property type="protein sequence ID" value="KAJ3488746.1"/>
    <property type="molecule type" value="Genomic_DNA"/>
</dbReference>
<evidence type="ECO:0000256" key="1">
    <source>
        <dbReference type="SAM" id="MobiDB-lite"/>
    </source>
</evidence>
<protein>
    <recommendedName>
        <fullName evidence="5">Vacuole protein</fullName>
    </recommendedName>
</protein>
<dbReference type="AlphaFoldDB" id="A0AAD5YGE7"/>
<keyword evidence="2" id="KW-0472">Membrane</keyword>
<feature type="transmembrane region" description="Helical" evidence="2">
    <location>
        <begin position="216"/>
        <end position="245"/>
    </location>
</feature>
<comment type="caution">
    <text evidence="3">The sequence shown here is derived from an EMBL/GenBank/DDBJ whole genome shotgun (WGS) entry which is preliminary data.</text>
</comment>
<reference evidence="3" key="1">
    <citation type="submission" date="2022-07" db="EMBL/GenBank/DDBJ databases">
        <title>Genome Sequence of Physisporinus lineatus.</title>
        <authorList>
            <person name="Buettner E."/>
        </authorList>
    </citation>
    <scope>NUCLEOTIDE SEQUENCE</scope>
    <source>
        <strain evidence="3">VT162</strain>
    </source>
</reference>
<evidence type="ECO:0000313" key="3">
    <source>
        <dbReference type="EMBL" id="KAJ3488746.1"/>
    </source>
</evidence>
<dbReference type="GO" id="GO:0005886">
    <property type="term" value="C:plasma membrane"/>
    <property type="evidence" value="ECO:0007669"/>
    <property type="project" value="InterPro"/>
</dbReference>
<dbReference type="PANTHER" id="PTHR36424:SF1">
    <property type="entry name" value="LOW AFFINITY K(+) TRANSPORTER 1-RELATED"/>
    <property type="match status" value="1"/>
</dbReference>
<keyword evidence="4" id="KW-1185">Reference proteome</keyword>
<organism evidence="3 4">
    <name type="scientific">Meripilus lineatus</name>
    <dbReference type="NCBI Taxonomy" id="2056292"/>
    <lineage>
        <taxon>Eukaryota</taxon>
        <taxon>Fungi</taxon>
        <taxon>Dikarya</taxon>
        <taxon>Basidiomycota</taxon>
        <taxon>Agaricomycotina</taxon>
        <taxon>Agaricomycetes</taxon>
        <taxon>Polyporales</taxon>
        <taxon>Meripilaceae</taxon>
        <taxon>Meripilus</taxon>
    </lineage>
</organism>
<feature type="transmembrane region" description="Helical" evidence="2">
    <location>
        <begin position="38"/>
        <end position="58"/>
    </location>
</feature>